<evidence type="ECO:0000256" key="4">
    <source>
        <dbReference type="SAM" id="MobiDB-lite"/>
    </source>
</evidence>
<organism evidence="6 7">
    <name type="scientific">Algoriphagus lacus</name>
    <dbReference type="NCBI Taxonomy" id="2056311"/>
    <lineage>
        <taxon>Bacteria</taxon>
        <taxon>Pseudomonadati</taxon>
        <taxon>Bacteroidota</taxon>
        <taxon>Cytophagia</taxon>
        <taxon>Cytophagales</taxon>
        <taxon>Cyclobacteriaceae</taxon>
        <taxon>Algoriphagus</taxon>
    </lineage>
</organism>
<feature type="domain" description="HTH araC/xylS-type" evidence="5">
    <location>
        <begin position="177"/>
        <end position="278"/>
    </location>
</feature>
<keyword evidence="1" id="KW-0805">Transcription regulation</keyword>
<keyword evidence="7" id="KW-1185">Reference proteome</keyword>
<dbReference type="PROSITE" id="PS01124">
    <property type="entry name" value="HTH_ARAC_FAMILY_2"/>
    <property type="match status" value="1"/>
</dbReference>
<dbReference type="Pfam" id="PF09828">
    <property type="entry name" value="ChrB_C"/>
    <property type="match status" value="1"/>
</dbReference>
<keyword evidence="2" id="KW-0238">DNA-binding</keyword>
<name>A0A418PRU5_9BACT</name>
<dbReference type="SUPFAM" id="SSF46689">
    <property type="entry name" value="Homeodomain-like"/>
    <property type="match status" value="1"/>
</dbReference>
<dbReference type="GO" id="GO:0043565">
    <property type="term" value="F:sequence-specific DNA binding"/>
    <property type="evidence" value="ECO:0007669"/>
    <property type="project" value="InterPro"/>
</dbReference>
<dbReference type="InterPro" id="IPR018634">
    <property type="entry name" value="ChrB_C"/>
</dbReference>
<feature type="compositionally biased region" description="Low complexity" evidence="4">
    <location>
        <begin position="288"/>
        <end position="297"/>
    </location>
</feature>
<evidence type="ECO:0000259" key="5">
    <source>
        <dbReference type="PROSITE" id="PS01124"/>
    </source>
</evidence>
<reference evidence="6 7" key="1">
    <citation type="submission" date="2018-09" db="EMBL/GenBank/DDBJ databases">
        <authorList>
            <person name="Wang X."/>
            <person name="Du Z."/>
        </authorList>
    </citation>
    <scope>NUCLEOTIDE SEQUENCE [LARGE SCALE GENOMIC DNA]</scope>
    <source>
        <strain evidence="6 7">N3</strain>
    </source>
</reference>
<evidence type="ECO:0000256" key="3">
    <source>
        <dbReference type="ARBA" id="ARBA00023163"/>
    </source>
</evidence>
<sequence>MKWITREKPKIDRIATPWLINRYIDSDAEFLFVPFDKVLEKAAEFKAIPFDIPNVEYSHYGPECTFDFVLKKHDLTDPALKKLALIVRGADTDRHELAPEAAGLFAIFSGLSHTITQDQELLRIGFQIYDGLYFFLKHFSQSRHLENSPFEKQLHEVYQKILAESKSKKNSQPKWVKELKGLIQDHLDSQFSLDLKQAAQLLQINPSYLSREFSKHFEELNFGDYVRIRRIERSEELILNTDYSLTEIAYLTGFSDQSHFTRIFRQVKGLTPTAFRKKYRKSKDSSKSKNPSSMALN</sequence>
<dbReference type="Proteomes" id="UP000283522">
    <property type="component" value="Unassembled WGS sequence"/>
</dbReference>
<evidence type="ECO:0000313" key="7">
    <source>
        <dbReference type="Proteomes" id="UP000283522"/>
    </source>
</evidence>
<evidence type="ECO:0000313" key="6">
    <source>
        <dbReference type="EMBL" id="RIW15572.1"/>
    </source>
</evidence>
<dbReference type="AlphaFoldDB" id="A0A418PRU5"/>
<dbReference type="Pfam" id="PF12833">
    <property type="entry name" value="HTH_18"/>
    <property type="match status" value="1"/>
</dbReference>
<keyword evidence="3" id="KW-0804">Transcription</keyword>
<proteinExistence type="predicted"/>
<dbReference type="PANTHER" id="PTHR43280:SF28">
    <property type="entry name" value="HTH-TYPE TRANSCRIPTIONAL ACTIVATOR RHAS"/>
    <property type="match status" value="1"/>
</dbReference>
<evidence type="ECO:0000256" key="2">
    <source>
        <dbReference type="ARBA" id="ARBA00023125"/>
    </source>
</evidence>
<feature type="region of interest" description="Disordered" evidence="4">
    <location>
        <begin position="278"/>
        <end position="297"/>
    </location>
</feature>
<dbReference type="OrthoDB" id="511992at2"/>
<dbReference type="InterPro" id="IPR009057">
    <property type="entry name" value="Homeodomain-like_sf"/>
</dbReference>
<dbReference type="PRINTS" id="PR00032">
    <property type="entry name" value="HTHARAC"/>
</dbReference>
<dbReference type="PANTHER" id="PTHR43280">
    <property type="entry name" value="ARAC-FAMILY TRANSCRIPTIONAL REGULATOR"/>
    <property type="match status" value="1"/>
</dbReference>
<protein>
    <submittedName>
        <fullName evidence="6">Helix-turn-helix domain-containing protein</fullName>
    </submittedName>
</protein>
<dbReference type="InterPro" id="IPR020449">
    <property type="entry name" value="Tscrpt_reg_AraC-type_HTH"/>
</dbReference>
<evidence type="ECO:0000256" key="1">
    <source>
        <dbReference type="ARBA" id="ARBA00023015"/>
    </source>
</evidence>
<dbReference type="EMBL" id="QXML01000004">
    <property type="protein sequence ID" value="RIW15572.1"/>
    <property type="molecule type" value="Genomic_DNA"/>
</dbReference>
<dbReference type="Gene3D" id="1.10.10.60">
    <property type="entry name" value="Homeodomain-like"/>
    <property type="match status" value="2"/>
</dbReference>
<dbReference type="InterPro" id="IPR018062">
    <property type="entry name" value="HTH_AraC-typ_CS"/>
</dbReference>
<dbReference type="SMART" id="SM00342">
    <property type="entry name" value="HTH_ARAC"/>
    <property type="match status" value="1"/>
</dbReference>
<accession>A0A418PRU5</accession>
<dbReference type="GO" id="GO:0003700">
    <property type="term" value="F:DNA-binding transcription factor activity"/>
    <property type="evidence" value="ECO:0007669"/>
    <property type="project" value="InterPro"/>
</dbReference>
<dbReference type="RefSeq" id="WP_119477374.1">
    <property type="nucleotide sequence ID" value="NZ_QXML01000004.1"/>
</dbReference>
<gene>
    <name evidence="6" type="ORF">D0X99_09070</name>
</gene>
<comment type="caution">
    <text evidence="6">The sequence shown here is derived from an EMBL/GenBank/DDBJ whole genome shotgun (WGS) entry which is preliminary data.</text>
</comment>
<dbReference type="PROSITE" id="PS00041">
    <property type="entry name" value="HTH_ARAC_FAMILY_1"/>
    <property type="match status" value="1"/>
</dbReference>
<dbReference type="InterPro" id="IPR018060">
    <property type="entry name" value="HTH_AraC"/>
</dbReference>